<protein>
    <submittedName>
        <fullName evidence="9">Zinc finger CCCH domain-containing protein 6</fullName>
    </submittedName>
</protein>
<evidence type="ECO:0000256" key="3">
    <source>
        <dbReference type="ARBA" id="ARBA00022771"/>
    </source>
</evidence>
<name>A0A0N5AR81_9BILA</name>
<organism evidence="8 9">
    <name type="scientific">Syphacia muris</name>
    <dbReference type="NCBI Taxonomy" id="451379"/>
    <lineage>
        <taxon>Eukaryota</taxon>
        <taxon>Metazoa</taxon>
        <taxon>Ecdysozoa</taxon>
        <taxon>Nematoda</taxon>
        <taxon>Chromadorea</taxon>
        <taxon>Rhabditida</taxon>
        <taxon>Spirurina</taxon>
        <taxon>Oxyuridomorpha</taxon>
        <taxon>Oxyuroidea</taxon>
        <taxon>Oxyuridae</taxon>
        <taxon>Syphacia</taxon>
    </lineage>
</organism>
<feature type="domain" description="C3H1-type" evidence="7">
    <location>
        <begin position="258"/>
        <end position="284"/>
    </location>
</feature>
<dbReference type="GO" id="GO:0005634">
    <property type="term" value="C:nucleus"/>
    <property type="evidence" value="ECO:0007669"/>
    <property type="project" value="TreeGrafter"/>
</dbReference>
<feature type="compositionally biased region" description="Polar residues" evidence="6">
    <location>
        <begin position="743"/>
        <end position="762"/>
    </location>
</feature>
<accession>A0A0N5AR81</accession>
<dbReference type="Pfam" id="PF00642">
    <property type="entry name" value="zf-CCCH"/>
    <property type="match status" value="1"/>
</dbReference>
<evidence type="ECO:0000313" key="8">
    <source>
        <dbReference type="Proteomes" id="UP000046393"/>
    </source>
</evidence>
<evidence type="ECO:0000313" key="9">
    <source>
        <dbReference type="WBParaSite" id="SMUV_0000721701-mRNA-1"/>
    </source>
</evidence>
<dbReference type="AlphaFoldDB" id="A0A0N5AR81"/>
<dbReference type="STRING" id="451379.A0A0N5AR81"/>
<feature type="compositionally biased region" description="Low complexity" evidence="6">
    <location>
        <begin position="770"/>
        <end position="781"/>
    </location>
</feature>
<keyword evidence="8" id="KW-1185">Reference proteome</keyword>
<dbReference type="InterPro" id="IPR045124">
    <property type="entry name" value="Su(sable)-like"/>
</dbReference>
<feature type="domain" description="C3H1-type" evidence="7">
    <location>
        <begin position="285"/>
        <end position="306"/>
    </location>
</feature>
<feature type="region of interest" description="Disordered" evidence="6">
    <location>
        <begin position="626"/>
        <end position="648"/>
    </location>
</feature>
<dbReference type="InterPro" id="IPR036855">
    <property type="entry name" value="Znf_CCCH_sf"/>
</dbReference>
<dbReference type="PANTHER" id="PTHR13119">
    <property type="entry name" value="ZINC FINGER CCCH DOMAIN-CONTAINING PROTEI"/>
    <property type="match status" value="1"/>
</dbReference>
<dbReference type="GO" id="GO:0008270">
    <property type="term" value="F:zinc ion binding"/>
    <property type="evidence" value="ECO:0007669"/>
    <property type="project" value="UniProtKB-KW"/>
</dbReference>
<dbReference type="Proteomes" id="UP000046393">
    <property type="component" value="Unplaced"/>
</dbReference>
<dbReference type="PANTHER" id="PTHR13119:SF12">
    <property type="entry name" value="PROTEIN SUPPRESSOR OF SABLE"/>
    <property type="match status" value="1"/>
</dbReference>
<keyword evidence="2" id="KW-0677">Repeat</keyword>
<feature type="compositionally biased region" description="Polar residues" evidence="6">
    <location>
        <begin position="626"/>
        <end position="635"/>
    </location>
</feature>
<evidence type="ECO:0000256" key="5">
    <source>
        <dbReference type="PROSITE-ProRule" id="PRU00723"/>
    </source>
</evidence>
<feature type="domain" description="C3H1-type" evidence="7">
    <location>
        <begin position="228"/>
        <end position="254"/>
    </location>
</feature>
<dbReference type="GO" id="GO:0045892">
    <property type="term" value="P:negative regulation of DNA-templated transcription"/>
    <property type="evidence" value="ECO:0007669"/>
    <property type="project" value="InterPro"/>
</dbReference>
<feature type="compositionally biased region" description="Basic and acidic residues" evidence="6">
    <location>
        <begin position="139"/>
        <end position="167"/>
    </location>
</feature>
<dbReference type="WBParaSite" id="SMUV_0000721701-mRNA-1">
    <property type="protein sequence ID" value="SMUV_0000721701-mRNA-1"/>
    <property type="gene ID" value="SMUV_0000721701"/>
</dbReference>
<dbReference type="SMART" id="SM00356">
    <property type="entry name" value="ZnF_C3H1"/>
    <property type="match status" value="3"/>
</dbReference>
<evidence type="ECO:0000259" key="7">
    <source>
        <dbReference type="PROSITE" id="PS50103"/>
    </source>
</evidence>
<evidence type="ECO:0000256" key="6">
    <source>
        <dbReference type="SAM" id="MobiDB-lite"/>
    </source>
</evidence>
<evidence type="ECO:0000256" key="2">
    <source>
        <dbReference type="ARBA" id="ARBA00022737"/>
    </source>
</evidence>
<feature type="compositionally biased region" description="Acidic residues" evidence="6">
    <location>
        <begin position="28"/>
        <end position="49"/>
    </location>
</feature>
<feature type="region of interest" description="Disordered" evidence="6">
    <location>
        <begin position="13"/>
        <end position="56"/>
    </location>
</feature>
<evidence type="ECO:0000256" key="4">
    <source>
        <dbReference type="ARBA" id="ARBA00022833"/>
    </source>
</evidence>
<feature type="zinc finger region" description="C3H1-type" evidence="5">
    <location>
        <begin position="228"/>
        <end position="254"/>
    </location>
</feature>
<feature type="zinc finger region" description="C3H1-type" evidence="5">
    <location>
        <begin position="285"/>
        <end position="306"/>
    </location>
</feature>
<reference evidence="9" key="1">
    <citation type="submission" date="2017-02" db="UniProtKB">
        <authorList>
            <consortium name="WormBaseParasite"/>
        </authorList>
    </citation>
    <scope>IDENTIFICATION</scope>
</reference>
<dbReference type="SUPFAM" id="SSF90229">
    <property type="entry name" value="CCCH zinc finger"/>
    <property type="match status" value="3"/>
</dbReference>
<feature type="compositionally biased region" description="Basic and acidic residues" evidence="6">
    <location>
        <begin position="730"/>
        <end position="740"/>
    </location>
</feature>
<proteinExistence type="predicted"/>
<feature type="compositionally biased region" description="Low complexity" evidence="6">
    <location>
        <begin position="452"/>
        <end position="471"/>
    </location>
</feature>
<sequence>MLNVMRTAIGIETLNATEMSEENKNSEENMDEMEEGELPEEGEICDDEDTKGNLFNNATVSEPGGCLSTVSAAVVQPVGGLITKKVRDLDREEVANVRGKEGDAMNSWKNIMSQRTKAGSIDANEEYYGYGKSSPSEPTADKDYRPRNGESADKDYRWGPIREEGSHRGLGQDLVNEYGDSDYRSSSPRLDRRRRRSPSPSYAAKRGRGHSPSMRGGFRGRGFRSGHFDRQICKFFREGYCRDGDKCAYSHDAADSHRKAELCKFYQQGFCKKNLHCNLLHGEYPCKAFHKGECTKDPCQFSHEPLNDFTRPIFEQMLKDDELASRIAIPQGPLKRRVLLPGGPSNTSPGHPGASPIIMQSPSTAETISGGVVPPASVVVPTLGASVAVTQQQQSQQQSQQLVIPPGIPVPRQPFPTFFPHHVLAAASGVAMIDPAILASLPGLPMPPPIDPATLSAANNTAAASATQSSTEVKKDDLTEDDDDGGFNVNKMLERITSKVKGLDEANDSPASPPMYNESGQEIKEAPTIPSTSAVMWKLYPLDDIPCSTSIDSSIVQKSLTDARLRNDPRIKKSLASQFDAFTNTLISTSVQSAQSSVLTAQSTNFNQQSAVAGSQQIATAANATIKDSSASSTKPVDPRMVNRDPRKRVVSASDRRVASDPRLVGTKSYDLAKASDQVNGCIQNNYASVIPTTSLDMDQQHYAASMLDLGQQDRDNRLSPHYRTSPPRQNDRAYNDVRRGTYGNNWMPQLSSSQELHNTGRPTGIGASSNSNNNFGNDFGNQDRDDRQLSNSLSRPASSSSPPKPTENSAPLGPTGPVSLREKRKNNEYESPLSRLRWGQ</sequence>
<keyword evidence="1 5" id="KW-0479">Metal-binding</keyword>
<feature type="region of interest" description="Disordered" evidence="6">
    <location>
        <begin position="128"/>
        <end position="222"/>
    </location>
</feature>
<dbReference type="InterPro" id="IPR000571">
    <property type="entry name" value="Znf_CCCH"/>
</dbReference>
<dbReference type="Gene3D" id="4.10.1000.10">
    <property type="entry name" value="Zinc finger, CCCH-type"/>
    <property type="match status" value="1"/>
</dbReference>
<feature type="region of interest" description="Disordered" evidence="6">
    <location>
        <begin position="452"/>
        <end position="486"/>
    </location>
</feature>
<feature type="zinc finger region" description="C3H1-type" evidence="5">
    <location>
        <begin position="258"/>
        <end position="284"/>
    </location>
</feature>
<dbReference type="PROSITE" id="PS50103">
    <property type="entry name" value="ZF_C3H1"/>
    <property type="match status" value="3"/>
</dbReference>
<keyword evidence="4 5" id="KW-0862">Zinc</keyword>
<feature type="compositionally biased region" description="Low complexity" evidence="6">
    <location>
        <begin position="791"/>
        <end position="802"/>
    </location>
</feature>
<keyword evidence="3 5" id="KW-0863">Zinc-finger</keyword>
<feature type="region of interest" description="Disordered" evidence="6">
    <location>
        <begin position="712"/>
        <end position="841"/>
    </location>
</feature>
<dbReference type="Pfam" id="PF14608">
    <property type="entry name" value="zf-CCCH_2"/>
    <property type="match status" value="2"/>
</dbReference>
<dbReference type="GO" id="GO:0003723">
    <property type="term" value="F:RNA binding"/>
    <property type="evidence" value="ECO:0007669"/>
    <property type="project" value="InterPro"/>
</dbReference>
<evidence type="ECO:0000256" key="1">
    <source>
        <dbReference type="ARBA" id="ARBA00022723"/>
    </source>
</evidence>